<proteinExistence type="predicted"/>
<dbReference type="AlphaFoldDB" id="A0A6A6PGN8"/>
<accession>A0A6A6PGN8</accession>
<keyword evidence="1" id="KW-0732">Signal</keyword>
<evidence type="ECO:0000256" key="1">
    <source>
        <dbReference type="SAM" id="SignalP"/>
    </source>
</evidence>
<feature type="chain" id="PRO_5025518026" evidence="1">
    <location>
        <begin position="18"/>
        <end position="307"/>
    </location>
</feature>
<evidence type="ECO:0000313" key="2">
    <source>
        <dbReference type="EMBL" id="KAF2479158.1"/>
    </source>
</evidence>
<dbReference type="EMBL" id="MU001642">
    <property type="protein sequence ID" value="KAF2479158.1"/>
    <property type="molecule type" value="Genomic_DNA"/>
</dbReference>
<protein>
    <submittedName>
        <fullName evidence="2">Uncharacterized protein</fullName>
    </submittedName>
</protein>
<name>A0A6A6PGN8_9PEZI</name>
<reference evidence="2" key="1">
    <citation type="journal article" date="2020" name="Stud. Mycol.">
        <title>101 Dothideomycetes genomes: a test case for predicting lifestyles and emergence of pathogens.</title>
        <authorList>
            <person name="Haridas S."/>
            <person name="Albert R."/>
            <person name="Binder M."/>
            <person name="Bloem J."/>
            <person name="Labutti K."/>
            <person name="Salamov A."/>
            <person name="Andreopoulos B."/>
            <person name="Baker S."/>
            <person name="Barry K."/>
            <person name="Bills G."/>
            <person name="Bluhm B."/>
            <person name="Cannon C."/>
            <person name="Castanera R."/>
            <person name="Culley D."/>
            <person name="Daum C."/>
            <person name="Ezra D."/>
            <person name="Gonzalez J."/>
            <person name="Henrissat B."/>
            <person name="Kuo A."/>
            <person name="Liang C."/>
            <person name="Lipzen A."/>
            <person name="Lutzoni F."/>
            <person name="Magnuson J."/>
            <person name="Mondo S."/>
            <person name="Nolan M."/>
            <person name="Ohm R."/>
            <person name="Pangilinan J."/>
            <person name="Park H.-J."/>
            <person name="Ramirez L."/>
            <person name="Alfaro M."/>
            <person name="Sun H."/>
            <person name="Tritt A."/>
            <person name="Yoshinaga Y."/>
            <person name="Zwiers L.-H."/>
            <person name="Turgeon B."/>
            <person name="Goodwin S."/>
            <person name="Spatafora J."/>
            <person name="Crous P."/>
            <person name="Grigoriev I."/>
        </authorList>
    </citation>
    <scope>NUCLEOTIDE SEQUENCE</scope>
    <source>
        <strain evidence="2">CBS 113389</strain>
    </source>
</reference>
<feature type="signal peptide" evidence="1">
    <location>
        <begin position="1"/>
        <end position="17"/>
    </location>
</feature>
<keyword evidence="3" id="KW-1185">Reference proteome</keyword>
<evidence type="ECO:0000313" key="3">
    <source>
        <dbReference type="Proteomes" id="UP000799767"/>
    </source>
</evidence>
<dbReference type="Proteomes" id="UP000799767">
    <property type="component" value="Unassembled WGS sequence"/>
</dbReference>
<dbReference type="OrthoDB" id="3695080at2759"/>
<gene>
    <name evidence="2" type="ORF">BDY17DRAFT_313723</name>
</gene>
<dbReference type="RefSeq" id="XP_033585728.1">
    <property type="nucleotide sequence ID" value="XM_033735751.1"/>
</dbReference>
<dbReference type="GeneID" id="54476753"/>
<organism evidence="2 3">
    <name type="scientific">Neohortaea acidophila</name>
    <dbReference type="NCBI Taxonomy" id="245834"/>
    <lineage>
        <taxon>Eukaryota</taxon>
        <taxon>Fungi</taxon>
        <taxon>Dikarya</taxon>
        <taxon>Ascomycota</taxon>
        <taxon>Pezizomycotina</taxon>
        <taxon>Dothideomycetes</taxon>
        <taxon>Dothideomycetidae</taxon>
        <taxon>Mycosphaerellales</taxon>
        <taxon>Teratosphaeriaceae</taxon>
        <taxon>Neohortaea</taxon>
    </lineage>
</organism>
<sequence>MRATTILFALLAAVATASDKHLCTKTVHGKTKTVTKTSTTYASTTTLSSTITSGIITSTTTTTTTTPAFPLNSCIAPADVPKKREALPKWNTWRPDKCWGTTTVTKPAATKTVTVTVSAVSTVQKPTTVPSATTTSIVTSIATAAVSSFAGPFLIVDPTDTTYFTLEELGIDSAYVSLQPLSDANYFSLQDGSLTVEDSSNYELYADPAYATIADDYIGGEYGPTTVFAFNTTDYQGETALSCSITQNSDQTCPLTCTGNGGSQFYYCPSAADGPEPTVLLGPANTAGKNCGSTPVLFSAFVVGPEV</sequence>